<dbReference type="EMBL" id="CP030073">
    <property type="protein sequence ID" value="AWW36597.1"/>
    <property type="molecule type" value="Genomic_DNA"/>
</dbReference>
<sequence>MRKPPHADPSATARERSPRGGRQRDPAADRAILESTLALLGEGRSFADLSMDLVAQRAGVARATVYRRWRNKEELVLAALGSLDLPVPSLDGLPLREKLVTLVDQLRHRGQDTPLHRLIGGLLGEAVRRPQLVERFEDTVLAARREALTRALRDGVDSGELRPDLDLDDAVEILVGPMAARLILRQRPLESAAFAETIVDFFLNGTRANRAGPGPGPAPQHRPPP</sequence>
<dbReference type="GO" id="GO:0003700">
    <property type="term" value="F:DNA-binding transcription factor activity"/>
    <property type="evidence" value="ECO:0007669"/>
    <property type="project" value="TreeGrafter"/>
</dbReference>
<dbReference type="Proteomes" id="UP000249616">
    <property type="component" value="Chromosome"/>
</dbReference>
<dbReference type="Pfam" id="PF16859">
    <property type="entry name" value="TetR_C_11"/>
    <property type="match status" value="1"/>
</dbReference>
<keyword evidence="3" id="KW-0804">Transcription</keyword>
<dbReference type="KEGG" id="scad:DN051_08150"/>
<evidence type="ECO:0000256" key="5">
    <source>
        <dbReference type="SAM" id="MobiDB-lite"/>
    </source>
</evidence>
<name>A0A2Z4IUZ7_9ACTN</name>
<dbReference type="PANTHER" id="PTHR30055">
    <property type="entry name" value="HTH-TYPE TRANSCRIPTIONAL REGULATOR RUTR"/>
    <property type="match status" value="1"/>
</dbReference>
<feature type="DNA-binding region" description="H-T-H motif" evidence="4">
    <location>
        <begin position="50"/>
        <end position="69"/>
    </location>
</feature>
<feature type="domain" description="HTH tetR-type" evidence="6">
    <location>
        <begin position="26"/>
        <end position="87"/>
    </location>
</feature>
<dbReference type="Gene3D" id="1.10.357.10">
    <property type="entry name" value="Tetracycline Repressor, domain 2"/>
    <property type="match status" value="1"/>
</dbReference>
<keyword evidence="1" id="KW-0805">Transcription regulation</keyword>
<keyword evidence="2 4" id="KW-0238">DNA-binding</keyword>
<evidence type="ECO:0000259" key="6">
    <source>
        <dbReference type="PROSITE" id="PS50977"/>
    </source>
</evidence>
<evidence type="ECO:0000256" key="2">
    <source>
        <dbReference type="ARBA" id="ARBA00023125"/>
    </source>
</evidence>
<evidence type="ECO:0000256" key="4">
    <source>
        <dbReference type="PROSITE-ProRule" id="PRU00335"/>
    </source>
</evidence>
<dbReference type="InterPro" id="IPR036271">
    <property type="entry name" value="Tet_transcr_reg_TetR-rel_C_sf"/>
</dbReference>
<reference evidence="7 8" key="1">
    <citation type="journal article" date="2019" name="Int. J. Syst. Evol. Microbiol.">
        <title>Streptomyces cadmiisoli sp. nov., a novel actinomycete isolated from cadmium-contaminated soil.</title>
        <authorList>
            <person name="Li K."/>
            <person name="Tang X."/>
            <person name="Zhao J."/>
            <person name="Guo Y."/>
            <person name="Tang Y."/>
            <person name="Gao J."/>
        </authorList>
    </citation>
    <scope>NUCLEOTIDE SEQUENCE [LARGE SCALE GENOMIC DNA]</scope>
    <source>
        <strain evidence="7 8">ZFG47</strain>
    </source>
</reference>
<dbReference type="SUPFAM" id="SSF48498">
    <property type="entry name" value="Tetracyclin repressor-like, C-terminal domain"/>
    <property type="match status" value="1"/>
</dbReference>
<protein>
    <submittedName>
        <fullName evidence="7">TetR family transcriptional regulator</fullName>
    </submittedName>
</protein>
<dbReference type="Gene3D" id="1.10.10.60">
    <property type="entry name" value="Homeodomain-like"/>
    <property type="match status" value="1"/>
</dbReference>
<dbReference type="RefSeq" id="WP_112438391.1">
    <property type="nucleotide sequence ID" value="NZ_CP030073.1"/>
</dbReference>
<dbReference type="InterPro" id="IPR001647">
    <property type="entry name" value="HTH_TetR"/>
</dbReference>
<dbReference type="InterPro" id="IPR011075">
    <property type="entry name" value="TetR_C"/>
</dbReference>
<dbReference type="AlphaFoldDB" id="A0A2Z4IUZ7"/>
<evidence type="ECO:0000313" key="8">
    <source>
        <dbReference type="Proteomes" id="UP000249616"/>
    </source>
</evidence>
<dbReference type="GO" id="GO:0000976">
    <property type="term" value="F:transcription cis-regulatory region binding"/>
    <property type="evidence" value="ECO:0007669"/>
    <property type="project" value="TreeGrafter"/>
</dbReference>
<keyword evidence="8" id="KW-1185">Reference proteome</keyword>
<evidence type="ECO:0000256" key="3">
    <source>
        <dbReference type="ARBA" id="ARBA00023163"/>
    </source>
</evidence>
<feature type="region of interest" description="Disordered" evidence="5">
    <location>
        <begin position="1"/>
        <end position="27"/>
    </location>
</feature>
<evidence type="ECO:0000256" key="1">
    <source>
        <dbReference type="ARBA" id="ARBA00023015"/>
    </source>
</evidence>
<proteinExistence type="predicted"/>
<organism evidence="7 8">
    <name type="scientific">Streptomyces cadmiisoli</name>
    <dbReference type="NCBI Taxonomy" id="2184053"/>
    <lineage>
        <taxon>Bacteria</taxon>
        <taxon>Bacillati</taxon>
        <taxon>Actinomycetota</taxon>
        <taxon>Actinomycetes</taxon>
        <taxon>Kitasatosporales</taxon>
        <taxon>Streptomycetaceae</taxon>
        <taxon>Streptomyces</taxon>
        <taxon>Streptomyces aurantiacus group</taxon>
    </lineage>
</organism>
<dbReference type="PANTHER" id="PTHR30055:SF148">
    <property type="entry name" value="TETR-FAMILY TRANSCRIPTIONAL REGULATOR"/>
    <property type="match status" value="1"/>
</dbReference>
<gene>
    <name evidence="7" type="ORF">DN051_08150</name>
</gene>
<dbReference type="InterPro" id="IPR009057">
    <property type="entry name" value="Homeodomain-like_sf"/>
</dbReference>
<dbReference type="InterPro" id="IPR050109">
    <property type="entry name" value="HTH-type_TetR-like_transc_reg"/>
</dbReference>
<dbReference type="PROSITE" id="PS50977">
    <property type="entry name" value="HTH_TETR_2"/>
    <property type="match status" value="1"/>
</dbReference>
<dbReference type="SUPFAM" id="SSF46689">
    <property type="entry name" value="Homeodomain-like"/>
    <property type="match status" value="1"/>
</dbReference>
<feature type="compositionally biased region" description="Basic and acidic residues" evidence="5">
    <location>
        <begin position="13"/>
        <end position="27"/>
    </location>
</feature>
<evidence type="ECO:0000313" key="7">
    <source>
        <dbReference type="EMBL" id="AWW36597.1"/>
    </source>
</evidence>
<dbReference type="InterPro" id="IPR023772">
    <property type="entry name" value="DNA-bd_HTH_TetR-type_CS"/>
</dbReference>
<accession>A0A2Z4IUZ7</accession>
<dbReference type="PROSITE" id="PS01081">
    <property type="entry name" value="HTH_TETR_1"/>
    <property type="match status" value="1"/>
</dbReference>
<dbReference type="Pfam" id="PF00440">
    <property type="entry name" value="TetR_N"/>
    <property type="match status" value="1"/>
</dbReference>